<dbReference type="Pfam" id="PF03713">
    <property type="entry name" value="DUF305"/>
    <property type="match status" value="1"/>
</dbReference>
<reference evidence="3 4" key="1">
    <citation type="submission" date="2016-10" db="EMBL/GenBank/DDBJ databases">
        <authorList>
            <person name="de Groot N.N."/>
        </authorList>
    </citation>
    <scope>NUCLEOTIDE SEQUENCE [LARGE SCALE GENOMIC DNA]</scope>
    <source>
        <strain evidence="3 4">CPCC 201259</strain>
    </source>
</reference>
<evidence type="ECO:0000313" key="5">
    <source>
        <dbReference type="Proteomes" id="UP000270697"/>
    </source>
</evidence>
<dbReference type="STRING" id="455193.SAMN05421805_105326"/>
<gene>
    <name evidence="2" type="ORF">ATL45_1469</name>
    <name evidence="3" type="ORF">SAMN05421805_105326</name>
</gene>
<dbReference type="InterPro" id="IPR005183">
    <property type="entry name" value="DUF305_CopM-like"/>
</dbReference>
<reference evidence="2 5" key="2">
    <citation type="submission" date="2018-10" db="EMBL/GenBank/DDBJ databases">
        <title>Sequencing the genomes of 1000 actinobacteria strains.</title>
        <authorList>
            <person name="Klenk H.-P."/>
        </authorList>
    </citation>
    <scope>NUCLEOTIDE SEQUENCE [LARGE SCALE GENOMIC DNA]</scope>
    <source>
        <strain evidence="2 5">DSM 45119</strain>
    </source>
</reference>
<keyword evidence="5" id="KW-1185">Reference proteome</keyword>
<evidence type="ECO:0000313" key="2">
    <source>
        <dbReference type="EMBL" id="RKT83196.1"/>
    </source>
</evidence>
<dbReference type="AlphaFoldDB" id="A0A1I5AC39"/>
<organism evidence="3 4">
    <name type="scientific">Saccharopolyspora antimicrobica</name>
    <dbReference type="NCBI Taxonomy" id="455193"/>
    <lineage>
        <taxon>Bacteria</taxon>
        <taxon>Bacillati</taxon>
        <taxon>Actinomycetota</taxon>
        <taxon>Actinomycetes</taxon>
        <taxon>Pseudonocardiales</taxon>
        <taxon>Pseudonocardiaceae</taxon>
        <taxon>Saccharopolyspora</taxon>
    </lineage>
</organism>
<feature type="domain" description="DUF305" evidence="1">
    <location>
        <begin position="55"/>
        <end position="205"/>
    </location>
</feature>
<dbReference type="EMBL" id="FOUP01000005">
    <property type="protein sequence ID" value="SFN59958.1"/>
    <property type="molecule type" value="Genomic_DNA"/>
</dbReference>
<dbReference type="Proteomes" id="UP000270697">
    <property type="component" value="Unassembled WGS sequence"/>
</dbReference>
<dbReference type="PANTHER" id="PTHR36933">
    <property type="entry name" value="SLL0788 PROTEIN"/>
    <property type="match status" value="1"/>
</dbReference>
<evidence type="ECO:0000313" key="4">
    <source>
        <dbReference type="Proteomes" id="UP000199398"/>
    </source>
</evidence>
<dbReference type="Proteomes" id="UP000199398">
    <property type="component" value="Unassembled WGS sequence"/>
</dbReference>
<protein>
    <submittedName>
        <fullName evidence="3">Uncharacterized conserved protein, DUF305 family</fullName>
    </submittedName>
    <submittedName>
        <fullName evidence="2">Uncharacterized protein (DUF305 family)</fullName>
    </submittedName>
</protein>
<dbReference type="EMBL" id="RBXX01000002">
    <property type="protein sequence ID" value="RKT83196.1"/>
    <property type="molecule type" value="Genomic_DNA"/>
</dbReference>
<name>A0A1I5AC39_9PSEU</name>
<dbReference type="PANTHER" id="PTHR36933:SF1">
    <property type="entry name" value="SLL0788 PROTEIN"/>
    <property type="match status" value="1"/>
</dbReference>
<evidence type="ECO:0000259" key="1">
    <source>
        <dbReference type="Pfam" id="PF03713"/>
    </source>
</evidence>
<evidence type="ECO:0000313" key="3">
    <source>
        <dbReference type="EMBL" id="SFN59958.1"/>
    </source>
</evidence>
<accession>A0A1I5AC39</accession>
<sequence>MIRLPPGRVPARRPAVRKGWQMMFPRRLALLVVLLAGLLGAGTANADTRAYNDVDTEFAAMMVPHHYQAILMSQLAPDRASDPALKSLADRIRTEQGLEIKMLQGWQGRNGLPVTDAPTAYEEMLGMPEMIEHMGMATREEMEQLATLSGPDFDRMFLDLMIPHHEGAVGMLQHVILHGSDQDLNQMAQDMMSGQKAQLAIMREMQSA</sequence>
<dbReference type="OrthoDB" id="26872at2"/>
<dbReference type="InterPro" id="IPR012347">
    <property type="entry name" value="Ferritin-like"/>
</dbReference>
<proteinExistence type="predicted"/>
<dbReference type="Gene3D" id="1.20.1260.10">
    <property type="match status" value="1"/>
</dbReference>